<accession>U3CDY3</accession>
<evidence type="ECO:0000256" key="1">
    <source>
        <dbReference type="SAM" id="Phobius"/>
    </source>
</evidence>
<evidence type="ECO:0000313" key="3">
    <source>
        <dbReference type="Proteomes" id="UP000016562"/>
    </source>
</evidence>
<proteinExistence type="predicted"/>
<gene>
    <name evidence="2" type="ORF">VEZ01S_16_00230</name>
</gene>
<dbReference type="Proteomes" id="UP000016562">
    <property type="component" value="Unassembled WGS sequence"/>
</dbReference>
<feature type="transmembrane region" description="Helical" evidence="1">
    <location>
        <begin position="64"/>
        <end position="85"/>
    </location>
</feature>
<keyword evidence="1" id="KW-1133">Transmembrane helix</keyword>
<name>U3CDY3_9VIBR</name>
<dbReference type="RefSeq" id="WP_021713183.1">
    <property type="nucleotide sequence ID" value="NZ_BATM01000016.1"/>
</dbReference>
<dbReference type="AlphaFoldDB" id="U3CDY3"/>
<feature type="transmembrane region" description="Helical" evidence="1">
    <location>
        <begin position="127"/>
        <end position="146"/>
    </location>
</feature>
<reference evidence="2 3" key="1">
    <citation type="submission" date="2013-09" db="EMBL/GenBank/DDBJ databases">
        <title>Whole genome shotgun sequence of Vibrio ezurae NBRC 102218.</title>
        <authorList>
            <person name="Yoshida I."/>
            <person name="Hosoyama A."/>
            <person name="Numata M."/>
            <person name="Hashimoto M."/>
            <person name="Hosoyama Y."/>
            <person name="Tsuchikane K."/>
            <person name="Noguchi M."/>
            <person name="Hirakata S."/>
            <person name="Ichikawa N."/>
            <person name="Ohji S."/>
            <person name="Yamazoe A."/>
            <person name="Fujita N."/>
        </authorList>
    </citation>
    <scope>NUCLEOTIDE SEQUENCE [LARGE SCALE GENOMIC DNA]</scope>
    <source>
        <strain evidence="2 3">NBRC 102218</strain>
    </source>
</reference>
<organism evidence="2 3">
    <name type="scientific">Vibrio ezurae NBRC 102218</name>
    <dbReference type="NCBI Taxonomy" id="1219080"/>
    <lineage>
        <taxon>Bacteria</taxon>
        <taxon>Pseudomonadati</taxon>
        <taxon>Pseudomonadota</taxon>
        <taxon>Gammaproteobacteria</taxon>
        <taxon>Vibrionales</taxon>
        <taxon>Vibrionaceae</taxon>
        <taxon>Vibrio</taxon>
    </lineage>
</organism>
<keyword evidence="1" id="KW-0812">Transmembrane</keyword>
<evidence type="ECO:0000313" key="2">
    <source>
        <dbReference type="EMBL" id="GAD79474.1"/>
    </source>
</evidence>
<dbReference type="EMBL" id="BATM01000016">
    <property type="protein sequence ID" value="GAD79474.1"/>
    <property type="molecule type" value="Genomic_DNA"/>
</dbReference>
<keyword evidence="3" id="KW-1185">Reference proteome</keyword>
<dbReference type="STRING" id="1219080.VEZ01S_16_00230"/>
<sequence length="155" mass="17617">MIDLEDKKQECKNEIDRISIEQLHESTLQISNQCFEYKKLCVTVIGVIVTALLKFSESSSLTEIAFICLVIVLGFWCCDSIAYYYQKSNRILMGKLTIGIKERHGIEVSTAPAQGLSWFKAIFNPSMALYMYIAVMCLLAVIYGLLEPIKVLFEQ</sequence>
<dbReference type="eggNOG" id="ENOG5033DB1">
    <property type="taxonomic scope" value="Bacteria"/>
</dbReference>
<protein>
    <submittedName>
        <fullName evidence="2">Uncharacterized protein</fullName>
    </submittedName>
</protein>
<comment type="caution">
    <text evidence="2">The sequence shown here is derived from an EMBL/GenBank/DDBJ whole genome shotgun (WGS) entry which is preliminary data.</text>
</comment>
<keyword evidence="1" id="KW-0472">Membrane</keyword>